<dbReference type="EMBL" id="VICE01000007">
    <property type="protein sequence ID" value="TQD51506.1"/>
    <property type="molecule type" value="Genomic_DNA"/>
</dbReference>
<dbReference type="InterPro" id="IPR043129">
    <property type="entry name" value="ATPase_NBD"/>
</dbReference>
<comment type="similarity">
    <text evidence="5">Belongs to the bacterial glucokinase family.</text>
</comment>
<evidence type="ECO:0000313" key="6">
    <source>
        <dbReference type="EMBL" id="TQD51506.1"/>
    </source>
</evidence>
<gene>
    <name evidence="6" type="ORF">FKV25_01115</name>
</gene>
<keyword evidence="3" id="KW-0418">Kinase</keyword>
<dbReference type="GO" id="GO:0005829">
    <property type="term" value="C:cytosol"/>
    <property type="evidence" value="ECO:0007669"/>
    <property type="project" value="TreeGrafter"/>
</dbReference>
<dbReference type="Gene3D" id="3.30.420.40">
    <property type="match status" value="1"/>
</dbReference>
<dbReference type="PANTHER" id="PTHR47690">
    <property type="entry name" value="GLUCOKINASE"/>
    <property type="match status" value="1"/>
</dbReference>
<dbReference type="AlphaFoldDB" id="A0A508ANG5"/>
<keyword evidence="7" id="KW-1185">Reference proteome</keyword>
<reference evidence="6 7" key="1">
    <citation type="submission" date="2019-06" db="EMBL/GenBank/DDBJ databases">
        <title>Lysobacter alkalisoli sp. nov. isolated from saline soil.</title>
        <authorList>
            <person name="Sun J.-Q."/>
            <person name="Xu L."/>
        </authorList>
    </citation>
    <scope>NUCLEOTIDE SEQUENCE [LARGE SCALE GENOMIC DNA]</scope>
    <source>
        <strain evidence="6 7">JCM 31130</strain>
    </source>
</reference>
<dbReference type="GO" id="GO:0005536">
    <property type="term" value="F:D-glucose binding"/>
    <property type="evidence" value="ECO:0007669"/>
    <property type="project" value="InterPro"/>
</dbReference>
<dbReference type="GO" id="GO:0004340">
    <property type="term" value="F:glucokinase activity"/>
    <property type="evidence" value="ECO:0007669"/>
    <property type="project" value="InterPro"/>
</dbReference>
<dbReference type="PANTHER" id="PTHR47690:SF1">
    <property type="entry name" value="GLUCOKINASE"/>
    <property type="match status" value="1"/>
</dbReference>
<dbReference type="InterPro" id="IPR003836">
    <property type="entry name" value="Glucokinase"/>
</dbReference>
<dbReference type="Gene3D" id="3.40.367.20">
    <property type="match status" value="1"/>
</dbReference>
<dbReference type="InterPro" id="IPR050201">
    <property type="entry name" value="Bacterial_glucokinase"/>
</dbReference>
<dbReference type="GO" id="GO:0005524">
    <property type="term" value="F:ATP binding"/>
    <property type="evidence" value="ECO:0007669"/>
    <property type="project" value="UniProtKB-KW"/>
</dbReference>
<evidence type="ECO:0000313" key="7">
    <source>
        <dbReference type="Proteomes" id="UP000318212"/>
    </source>
</evidence>
<evidence type="ECO:0000256" key="3">
    <source>
        <dbReference type="ARBA" id="ARBA00022777"/>
    </source>
</evidence>
<dbReference type="RefSeq" id="WP_141516947.1">
    <property type="nucleotide sequence ID" value="NZ_VICE01000007.1"/>
</dbReference>
<comment type="caution">
    <text evidence="6">The sequence shown here is derived from an EMBL/GenBank/DDBJ whole genome shotgun (WGS) entry which is preliminary data.</text>
</comment>
<keyword evidence="1" id="KW-0808">Transferase</keyword>
<dbReference type="OrthoDB" id="9800595at2"/>
<name>A0A508ANG5_9GAMM</name>
<proteinExistence type="inferred from homology"/>
<sequence>MSAAEKFAASARGRFIAADVGGTHTRVGLVRAGGPDESPIAVLAHRKYACADYPGLAEILSDFIAAIPGGAGPVESVAIACAGVVLDDTVINSNLSWKVSLSELRRALGLERVLFINDFQAAAHAAQCMDPADSTLLTPGVDAIEPGPVLVIGPGTGLGAAVRVPHRGGTVVLPTEAGHAAFSPGNAREIEILRQLQQRGAHVPNEDLVSGPGLANIYRALCAIDGTRPVTLAPAGITAAAREGDAVAREAVLTFCALLGSVIGDLAVTSSARAVFIAGGILPQLKDFLADSQFLARLRDKGAMQPVLERLPVRLIENDRLGVIGAASWYLEHARTD</sequence>
<dbReference type="GO" id="GO:0006096">
    <property type="term" value="P:glycolytic process"/>
    <property type="evidence" value="ECO:0007669"/>
    <property type="project" value="InterPro"/>
</dbReference>
<evidence type="ECO:0000256" key="4">
    <source>
        <dbReference type="ARBA" id="ARBA00022840"/>
    </source>
</evidence>
<dbReference type="Pfam" id="PF02685">
    <property type="entry name" value="Glucokinase"/>
    <property type="match status" value="1"/>
</dbReference>
<keyword evidence="2" id="KW-0547">Nucleotide-binding</keyword>
<accession>A0A508ANG5</accession>
<dbReference type="Proteomes" id="UP000318212">
    <property type="component" value="Unassembled WGS sequence"/>
</dbReference>
<keyword evidence="4" id="KW-0067">ATP-binding</keyword>
<dbReference type="NCBIfam" id="NF009073">
    <property type="entry name" value="PRK12408.1"/>
    <property type="match status" value="1"/>
</dbReference>
<protein>
    <submittedName>
        <fullName evidence="6">ROK family protein</fullName>
    </submittedName>
</protein>
<evidence type="ECO:0000256" key="1">
    <source>
        <dbReference type="ARBA" id="ARBA00022679"/>
    </source>
</evidence>
<evidence type="ECO:0000256" key="2">
    <source>
        <dbReference type="ARBA" id="ARBA00022741"/>
    </source>
</evidence>
<evidence type="ECO:0000256" key="5">
    <source>
        <dbReference type="RuleBase" id="RU004046"/>
    </source>
</evidence>
<dbReference type="CDD" id="cd24008">
    <property type="entry name" value="ASKHA_NBD_GLK"/>
    <property type="match status" value="1"/>
</dbReference>
<dbReference type="SUPFAM" id="SSF53067">
    <property type="entry name" value="Actin-like ATPase domain"/>
    <property type="match status" value="1"/>
</dbReference>
<organism evidence="6 7">
    <name type="scientific">Marilutibacter aestuarii</name>
    <dbReference type="NCBI Taxonomy" id="1706195"/>
    <lineage>
        <taxon>Bacteria</taxon>
        <taxon>Pseudomonadati</taxon>
        <taxon>Pseudomonadota</taxon>
        <taxon>Gammaproteobacteria</taxon>
        <taxon>Lysobacterales</taxon>
        <taxon>Lysobacteraceae</taxon>
        <taxon>Marilutibacter</taxon>
    </lineage>
</organism>